<dbReference type="AlphaFoldDB" id="A0A8E2LEB0"/>
<protein>
    <recommendedName>
        <fullName evidence="4">LITAF domain-containing protein</fullName>
    </recommendedName>
</protein>
<evidence type="ECO:0000256" key="1">
    <source>
        <dbReference type="SAM" id="Phobius"/>
    </source>
</evidence>
<organism evidence="2 3">
    <name type="scientific">Heyndrickxia oleronia</name>
    <dbReference type="NCBI Taxonomy" id="38875"/>
    <lineage>
        <taxon>Bacteria</taxon>
        <taxon>Bacillati</taxon>
        <taxon>Bacillota</taxon>
        <taxon>Bacilli</taxon>
        <taxon>Bacillales</taxon>
        <taxon>Bacillaceae</taxon>
        <taxon>Heyndrickxia</taxon>
    </lineage>
</organism>
<keyword evidence="1" id="KW-0472">Membrane</keyword>
<dbReference type="EMBL" id="MTLA01000186">
    <property type="protein sequence ID" value="OOP67552.1"/>
    <property type="molecule type" value="Genomic_DNA"/>
</dbReference>
<proteinExistence type="predicted"/>
<keyword evidence="3" id="KW-1185">Reference proteome</keyword>
<sequence>MKGQTIVTCSQCGGNKVKSSAIGLFQFCMSVGILFCITIIGIPFGIVFIISAFIVRKSKARLKFRCIECKHDFKITEPTYNDYIKAIS</sequence>
<reference evidence="2 3" key="1">
    <citation type="submission" date="2017-01" db="EMBL/GenBank/DDBJ databases">
        <title>Draft genome sequence of Bacillus oleronius.</title>
        <authorList>
            <person name="Allam M."/>
        </authorList>
    </citation>
    <scope>NUCLEOTIDE SEQUENCE [LARGE SCALE GENOMIC DNA]</scope>
    <source>
        <strain evidence="2 3">DSM 9356</strain>
    </source>
</reference>
<dbReference type="Pfam" id="PF17319">
    <property type="entry name" value="DUF5362"/>
    <property type="match status" value="1"/>
</dbReference>
<evidence type="ECO:0008006" key="4">
    <source>
        <dbReference type="Google" id="ProtNLM"/>
    </source>
</evidence>
<evidence type="ECO:0000313" key="2">
    <source>
        <dbReference type="EMBL" id="OOP67552.1"/>
    </source>
</evidence>
<dbReference type="InterPro" id="IPR035287">
    <property type="entry name" value="DUF5362"/>
</dbReference>
<keyword evidence="1" id="KW-1133">Transmembrane helix</keyword>
<gene>
    <name evidence="2" type="ORF">BWZ43_15225</name>
</gene>
<keyword evidence="1" id="KW-0812">Transmembrane</keyword>
<evidence type="ECO:0000313" key="3">
    <source>
        <dbReference type="Proteomes" id="UP000189761"/>
    </source>
</evidence>
<dbReference type="RefSeq" id="WP_078110613.1">
    <property type="nucleotide sequence ID" value="NZ_CP065424.1"/>
</dbReference>
<dbReference type="Proteomes" id="UP000189761">
    <property type="component" value="Unassembled WGS sequence"/>
</dbReference>
<feature type="transmembrane region" description="Helical" evidence="1">
    <location>
        <begin position="24"/>
        <end position="55"/>
    </location>
</feature>
<accession>A0A8E2LEB0</accession>
<name>A0A8E2LEB0_9BACI</name>
<comment type="caution">
    <text evidence="2">The sequence shown here is derived from an EMBL/GenBank/DDBJ whole genome shotgun (WGS) entry which is preliminary data.</text>
</comment>